<keyword evidence="8" id="KW-1185">Reference proteome</keyword>
<dbReference type="Proteomes" id="UP000632138">
    <property type="component" value="Unassembled WGS sequence"/>
</dbReference>
<evidence type="ECO:0000259" key="6">
    <source>
        <dbReference type="PROSITE" id="PS50887"/>
    </source>
</evidence>
<dbReference type="InterPro" id="IPR052163">
    <property type="entry name" value="DGC-Regulatory_Protein"/>
</dbReference>
<comment type="subcellular location">
    <subcellularLocation>
        <location evidence="1">Membrane</location>
    </subcellularLocation>
</comment>
<keyword evidence="3" id="KW-1133">Transmembrane helix</keyword>
<proteinExistence type="predicted"/>
<dbReference type="PANTHER" id="PTHR46663">
    <property type="entry name" value="DIGUANYLATE CYCLASE DGCT-RELATED"/>
    <property type="match status" value="1"/>
</dbReference>
<comment type="caution">
    <text evidence="7">The sequence shown here is derived from an EMBL/GenBank/DDBJ whole genome shotgun (WGS) entry which is preliminary data.</text>
</comment>
<dbReference type="RefSeq" id="WP_203374358.1">
    <property type="nucleotide sequence ID" value="NZ_JAENHP010000001.1"/>
</dbReference>
<dbReference type="PROSITE" id="PS50887">
    <property type="entry name" value="GGDEF"/>
    <property type="match status" value="1"/>
</dbReference>
<evidence type="ECO:0000256" key="2">
    <source>
        <dbReference type="ARBA" id="ARBA00022692"/>
    </source>
</evidence>
<dbReference type="Pfam" id="PF00990">
    <property type="entry name" value="GGDEF"/>
    <property type="match status" value="1"/>
</dbReference>
<feature type="domain" description="GGDEF" evidence="6">
    <location>
        <begin position="400"/>
        <end position="534"/>
    </location>
</feature>
<keyword evidence="2" id="KW-0812">Transmembrane</keyword>
<feature type="domain" description="CHASE" evidence="5">
    <location>
        <begin position="76"/>
        <end position="294"/>
    </location>
</feature>
<dbReference type="InterPro" id="IPR042240">
    <property type="entry name" value="CHASE_sf"/>
</dbReference>
<dbReference type="SUPFAM" id="SSF55073">
    <property type="entry name" value="Nucleotide cyclase"/>
    <property type="match status" value="1"/>
</dbReference>
<reference evidence="7 8" key="1">
    <citation type="submission" date="2021-01" db="EMBL/GenBank/DDBJ databases">
        <title>Actinoplanes sp. nov. LDG1-06 isolated from lichen.</title>
        <authorList>
            <person name="Saeng-In P."/>
            <person name="Phongsopitanun W."/>
            <person name="Kanchanasin P."/>
            <person name="Yuki M."/>
            <person name="Kudo T."/>
            <person name="Ohkuma M."/>
            <person name="Tanasupawat S."/>
        </authorList>
    </citation>
    <scope>NUCLEOTIDE SEQUENCE [LARGE SCALE GENOMIC DNA]</scope>
    <source>
        <strain evidence="7 8">LDG1-06</strain>
    </source>
</reference>
<evidence type="ECO:0000256" key="3">
    <source>
        <dbReference type="ARBA" id="ARBA00022989"/>
    </source>
</evidence>
<dbReference type="PROSITE" id="PS50839">
    <property type="entry name" value="CHASE"/>
    <property type="match status" value="1"/>
</dbReference>
<evidence type="ECO:0000256" key="1">
    <source>
        <dbReference type="ARBA" id="ARBA00004370"/>
    </source>
</evidence>
<gene>
    <name evidence="7" type="ORF">JIG36_02705</name>
</gene>
<dbReference type="Pfam" id="PF03924">
    <property type="entry name" value="CHASE"/>
    <property type="match status" value="1"/>
</dbReference>
<dbReference type="InterPro" id="IPR000160">
    <property type="entry name" value="GGDEF_dom"/>
</dbReference>
<dbReference type="InterPro" id="IPR006189">
    <property type="entry name" value="CHASE_dom"/>
</dbReference>
<organism evidence="7 8">
    <name type="scientific">Paractinoplanes ovalisporus</name>
    <dbReference type="NCBI Taxonomy" id="2810368"/>
    <lineage>
        <taxon>Bacteria</taxon>
        <taxon>Bacillati</taxon>
        <taxon>Actinomycetota</taxon>
        <taxon>Actinomycetes</taxon>
        <taxon>Micromonosporales</taxon>
        <taxon>Micromonosporaceae</taxon>
        <taxon>Paractinoplanes</taxon>
    </lineage>
</organism>
<dbReference type="PANTHER" id="PTHR46663:SF2">
    <property type="entry name" value="GGDEF DOMAIN-CONTAINING PROTEIN"/>
    <property type="match status" value="1"/>
</dbReference>
<accession>A0ABS2A3S6</accession>
<dbReference type="NCBIfam" id="TIGR00254">
    <property type="entry name" value="GGDEF"/>
    <property type="match status" value="1"/>
</dbReference>
<sequence length="549" mass="59202">MMPTGRRRWIGFVLVLALVAGGSAASWLAMLEVSEVQQRHAGLLMDHNADAIQRAVANEASRYTETLADLSAAAAAQSTFTSEDFEVMTSRLNRERLPGASAVSFVVQSQAGEAAETQKYWRERGASHLRLRTAGSADQHYYLIFSRALDTVTPDVGRDLSAAEEPSAALLFARASGSITASHPYVLLKDRKLPSGRQQRSFLLAAPVFRAVGVTGASSGEFMGWMVLSMRGHDFVEETLQAYAGELVKVTLSDLDGTAATAVASTTAPAASLRDPGLRRVRTVRVGERDWQIYVQPTDRLLSDTDRRLPGATLAIGLFVTFLAGGLADSRRRALKRVDLATSALRSDIEQRKAVEARLRESEDQLRHLALHDTLTGLANRALFNERLAHGLRAQSRTGEALAVFFIDLDGFKAVNDGLGHSAGDLLLIESARRLELCARSSDIVARLGGDEFAILAEGLSGAEDTEAIAERIVRSLRTPFDLEGQPVTVSCSVGVAVQEPGVPAHAEALVQAADEAMYAAKSAGKNRYETRRYTHVPPAERAGLPSVS</sequence>
<name>A0ABS2A3S6_9ACTN</name>
<evidence type="ECO:0000256" key="4">
    <source>
        <dbReference type="ARBA" id="ARBA00023136"/>
    </source>
</evidence>
<dbReference type="SMART" id="SM01079">
    <property type="entry name" value="CHASE"/>
    <property type="match status" value="1"/>
</dbReference>
<dbReference type="CDD" id="cd01949">
    <property type="entry name" value="GGDEF"/>
    <property type="match status" value="1"/>
</dbReference>
<evidence type="ECO:0000313" key="7">
    <source>
        <dbReference type="EMBL" id="MBM2614469.1"/>
    </source>
</evidence>
<dbReference type="EMBL" id="JAENHP010000001">
    <property type="protein sequence ID" value="MBM2614469.1"/>
    <property type="molecule type" value="Genomic_DNA"/>
</dbReference>
<keyword evidence="4" id="KW-0472">Membrane</keyword>
<evidence type="ECO:0000313" key="8">
    <source>
        <dbReference type="Proteomes" id="UP000632138"/>
    </source>
</evidence>
<dbReference type="SMART" id="SM00267">
    <property type="entry name" value="GGDEF"/>
    <property type="match status" value="1"/>
</dbReference>
<dbReference type="Gene3D" id="3.30.450.350">
    <property type="entry name" value="CHASE domain"/>
    <property type="match status" value="1"/>
</dbReference>
<evidence type="ECO:0000259" key="5">
    <source>
        <dbReference type="PROSITE" id="PS50839"/>
    </source>
</evidence>
<dbReference type="InterPro" id="IPR029787">
    <property type="entry name" value="Nucleotide_cyclase"/>
</dbReference>
<protein>
    <submittedName>
        <fullName evidence="7">Sensor domain-containing diguanylate cyclase</fullName>
    </submittedName>
</protein>
<dbReference type="Gene3D" id="3.30.70.270">
    <property type="match status" value="1"/>
</dbReference>
<dbReference type="InterPro" id="IPR043128">
    <property type="entry name" value="Rev_trsase/Diguanyl_cyclase"/>
</dbReference>